<dbReference type="Gene3D" id="3.40.50.10490">
    <property type="entry name" value="Glucose-6-phosphate isomerase like protein, domain 1"/>
    <property type="match status" value="1"/>
</dbReference>
<keyword evidence="3" id="KW-0413">Isomerase</keyword>
<dbReference type="PANTHER" id="PTHR43443">
    <property type="entry name" value="3-HEXULOSE-6-PHOSPHATE ISOMERASE"/>
    <property type="match status" value="1"/>
</dbReference>
<protein>
    <submittedName>
        <fullName evidence="3">3-hexulose-6-phosphate isomerase</fullName>
        <ecNumber evidence="3">5.3.1.27</ecNumber>
    </submittedName>
</protein>
<dbReference type="GO" id="GO:1901135">
    <property type="term" value="P:carbohydrate derivative metabolic process"/>
    <property type="evidence" value="ECO:0007669"/>
    <property type="project" value="InterPro"/>
</dbReference>
<dbReference type="STRING" id="118126.L21_1577"/>
<dbReference type="PROSITE" id="PS51464">
    <property type="entry name" value="SIS"/>
    <property type="match status" value="1"/>
</dbReference>
<sequence>MYDLVKPNNGITMTNHPVKNMMRLMATKIRTIADVMSDDEIDTLLTEILNANRIYTMGAGRSGLVAKSFAMRLMHLGLSAFVVGETVTPAMKPGDVIIVFSGSGATKTVADISETAKEIGGRICLITSKKDSRIGRIADCIVIIESQRDKVADESAEFEIRQMMGEHKSFAPLGTIFETTAMVFADAIISRLMEITQCRPEDLQCRHANIE</sequence>
<dbReference type="SUPFAM" id="SSF53697">
    <property type="entry name" value="SIS domain"/>
    <property type="match status" value="1"/>
</dbReference>
<dbReference type="GO" id="GO:0043800">
    <property type="term" value="F:6-phospho-3-hexuloisomerase activity"/>
    <property type="evidence" value="ECO:0007669"/>
    <property type="project" value="UniProtKB-EC"/>
</dbReference>
<organism evidence="3 4">
    <name type="scientific">Methanoculleus chikugoensis</name>
    <dbReference type="NCBI Taxonomy" id="118126"/>
    <lineage>
        <taxon>Archaea</taxon>
        <taxon>Methanobacteriati</taxon>
        <taxon>Methanobacteriota</taxon>
        <taxon>Stenosarchaea group</taxon>
        <taxon>Methanomicrobia</taxon>
        <taxon>Methanomicrobiales</taxon>
        <taxon>Methanomicrobiaceae</taxon>
        <taxon>Methanoculleus</taxon>
    </lineage>
</organism>
<evidence type="ECO:0000256" key="1">
    <source>
        <dbReference type="ARBA" id="ARBA00009235"/>
    </source>
</evidence>
<evidence type="ECO:0000259" key="2">
    <source>
        <dbReference type="PROSITE" id="PS51464"/>
    </source>
</evidence>
<evidence type="ECO:0000313" key="4">
    <source>
        <dbReference type="Proteomes" id="UP000184671"/>
    </source>
</evidence>
<feature type="domain" description="SIS" evidence="2">
    <location>
        <begin position="44"/>
        <end position="198"/>
    </location>
</feature>
<evidence type="ECO:0000313" key="3">
    <source>
        <dbReference type="EMBL" id="SCL75668.1"/>
    </source>
</evidence>
<dbReference type="GO" id="GO:0097367">
    <property type="term" value="F:carbohydrate derivative binding"/>
    <property type="evidence" value="ECO:0007669"/>
    <property type="project" value="InterPro"/>
</dbReference>
<accession>A0A1M4MLJ1</accession>
<dbReference type="EMBL" id="FMID01000038">
    <property type="protein sequence ID" value="SCL75668.1"/>
    <property type="molecule type" value="Genomic_DNA"/>
</dbReference>
<dbReference type="AlphaFoldDB" id="A0A1M4MLJ1"/>
<dbReference type="InterPro" id="IPR001347">
    <property type="entry name" value="SIS_dom"/>
</dbReference>
<proteinExistence type="inferred from homology"/>
<reference evidence="3 4" key="1">
    <citation type="submission" date="2016-08" db="EMBL/GenBank/DDBJ databases">
        <authorList>
            <person name="Seilhamer J.J."/>
        </authorList>
    </citation>
    <scope>NUCLEOTIDE SEQUENCE [LARGE SCALE GENOMIC DNA]</scope>
    <source>
        <strain evidence="3">L21-II-0</strain>
    </source>
</reference>
<dbReference type="CDD" id="cd05005">
    <property type="entry name" value="SIS_PHI"/>
    <property type="match status" value="1"/>
</dbReference>
<gene>
    <name evidence="3" type="primary">hxlB_1</name>
    <name evidence="3" type="ORF">L21_1577</name>
</gene>
<comment type="similarity">
    <text evidence="1">Belongs to the SIS family. PHI subfamily.</text>
</comment>
<dbReference type="PANTHER" id="PTHR43443:SF1">
    <property type="entry name" value="3-HEXULOSE-6-PHOSPHATE ISOMERASE"/>
    <property type="match status" value="1"/>
</dbReference>
<name>A0A1M4MLJ1_9EURY</name>
<dbReference type="NCBIfam" id="TIGR03127">
    <property type="entry name" value="RuMP_HxlB"/>
    <property type="match status" value="1"/>
</dbReference>
<dbReference type="Pfam" id="PF01380">
    <property type="entry name" value="SIS"/>
    <property type="match status" value="1"/>
</dbReference>
<dbReference type="InterPro" id="IPR046348">
    <property type="entry name" value="SIS_dom_sf"/>
</dbReference>
<dbReference type="Proteomes" id="UP000184671">
    <property type="component" value="Unassembled WGS sequence"/>
</dbReference>
<dbReference type="InterPro" id="IPR017552">
    <property type="entry name" value="PHI/rmpB"/>
</dbReference>
<dbReference type="EC" id="5.3.1.27" evidence="3"/>